<evidence type="ECO:0000256" key="7">
    <source>
        <dbReference type="ARBA" id="ARBA00023136"/>
    </source>
</evidence>
<dbReference type="InterPro" id="IPR041714">
    <property type="entry name" value="VKOR_Actinobacteria"/>
</dbReference>
<keyword evidence="8" id="KW-1015">Disulfide bond</keyword>
<sequence length="216" mass="23267">MASTTGVRSDPVGGTDLDEESAISDRLTGWVLTIGGLLGGAAAFVLIVEKIALLRDPGYTPSCSINPILSCGSVMNTAQAEVFGFPNPLLGVALFPLVVATGVAVLGGIRLPRWWWLGLQAGTVFGIGLVHWLLVQSLYQIGALCPYCMVVWVVTIIVFSYTSLHNLGRGHLPVPASWRTASEAIIRFHTAIPVAWLLILTLLIGEAFWPYWRTLL</sequence>
<dbReference type="Proteomes" id="UP000649753">
    <property type="component" value="Unassembled WGS sequence"/>
</dbReference>
<evidence type="ECO:0000313" key="13">
    <source>
        <dbReference type="Proteomes" id="UP000649753"/>
    </source>
</evidence>
<feature type="transmembrane region" description="Helical" evidence="10">
    <location>
        <begin position="89"/>
        <end position="109"/>
    </location>
</feature>
<gene>
    <name evidence="12" type="ORF">H4W31_006382</name>
</gene>
<evidence type="ECO:0000259" key="11">
    <source>
        <dbReference type="SMART" id="SM00756"/>
    </source>
</evidence>
<dbReference type="AlphaFoldDB" id="A0A927MAA3"/>
<keyword evidence="4" id="KW-0874">Quinone</keyword>
<dbReference type="EMBL" id="JADBEB010000001">
    <property type="protein sequence ID" value="MBE1490744.1"/>
    <property type="molecule type" value="Genomic_DNA"/>
</dbReference>
<name>A0A927MAA3_9ACTN</name>
<dbReference type="SMART" id="SM00756">
    <property type="entry name" value="VKc"/>
    <property type="match status" value="1"/>
</dbReference>
<keyword evidence="3 10" id="KW-0812">Transmembrane</keyword>
<feature type="transmembrane region" description="Helical" evidence="10">
    <location>
        <begin position="115"/>
        <end position="134"/>
    </location>
</feature>
<reference evidence="12" key="1">
    <citation type="submission" date="2020-10" db="EMBL/GenBank/DDBJ databases">
        <title>Sequencing the genomes of 1000 actinobacteria strains.</title>
        <authorList>
            <person name="Klenk H.-P."/>
        </authorList>
    </citation>
    <scope>NUCLEOTIDE SEQUENCE</scope>
    <source>
        <strain evidence="12">DSM 46832</strain>
    </source>
</reference>
<dbReference type="GO" id="GO:0048038">
    <property type="term" value="F:quinone binding"/>
    <property type="evidence" value="ECO:0007669"/>
    <property type="project" value="UniProtKB-KW"/>
</dbReference>
<dbReference type="GO" id="GO:0016491">
    <property type="term" value="F:oxidoreductase activity"/>
    <property type="evidence" value="ECO:0007669"/>
    <property type="project" value="UniProtKB-KW"/>
</dbReference>
<feature type="domain" description="Vitamin K epoxide reductase" evidence="11">
    <location>
        <begin position="25"/>
        <end position="166"/>
    </location>
</feature>
<keyword evidence="6" id="KW-0560">Oxidoreductase</keyword>
<evidence type="ECO:0000256" key="10">
    <source>
        <dbReference type="SAM" id="Phobius"/>
    </source>
</evidence>
<comment type="similarity">
    <text evidence="2">Belongs to the VKOR family.</text>
</comment>
<dbReference type="InterPro" id="IPR038354">
    <property type="entry name" value="VKOR_sf"/>
</dbReference>
<evidence type="ECO:0000256" key="3">
    <source>
        <dbReference type="ARBA" id="ARBA00022692"/>
    </source>
</evidence>
<evidence type="ECO:0000256" key="5">
    <source>
        <dbReference type="ARBA" id="ARBA00022989"/>
    </source>
</evidence>
<evidence type="ECO:0000256" key="1">
    <source>
        <dbReference type="ARBA" id="ARBA00004141"/>
    </source>
</evidence>
<keyword evidence="7 10" id="KW-0472">Membrane</keyword>
<feature type="transmembrane region" description="Helical" evidence="10">
    <location>
        <begin position="27"/>
        <end position="48"/>
    </location>
</feature>
<evidence type="ECO:0000313" key="12">
    <source>
        <dbReference type="EMBL" id="MBE1490744.1"/>
    </source>
</evidence>
<evidence type="ECO:0000256" key="9">
    <source>
        <dbReference type="ARBA" id="ARBA00023284"/>
    </source>
</evidence>
<comment type="caution">
    <text evidence="12">The sequence shown here is derived from an EMBL/GenBank/DDBJ whole genome shotgun (WGS) entry which is preliminary data.</text>
</comment>
<comment type="subcellular location">
    <subcellularLocation>
        <location evidence="1">Membrane</location>
        <topology evidence="1">Multi-pass membrane protein</topology>
    </subcellularLocation>
</comment>
<feature type="transmembrane region" description="Helical" evidence="10">
    <location>
        <begin position="141"/>
        <end position="164"/>
    </location>
</feature>
<dbReference type="InterPro" id="IPR012932">
    <property type="entry name" value="VKOR"/>
</dbReference>
<keyword evidence="9" id="KW-0676">Redox-active center</keyword>
<keyword evidence="13" id="KW-1185">Reference proteome</keyword>
<accession>A0A927MAA3</accession>
<protein>
    <submittedName>
        <fullName evidence="12">Membrane protein</fullName>
    </submittedName>
</protein>
<organism evidence="12 13">
    <name type="scientific">Plantactinospora soyae</name>
    <dbReference type="NCBI Taxonomy" id="1544732"/>
    <lineage>
        <taxon>Bacteria</taxon>
        <taxon>Bacillati</taxon>
        <taxon>Actinomycetota</taxon>
        <taxon>Actinomycetes</taxon>
        <taxon>Micromonosporales</taxon>
        <taxon>Micromonosporaceae</taxon>
        <taxon>Plantactinospora</taxon>
    </lineage>
</organism>
<dbReference type="Pfam" id="PF07884">
    <property type="entry name" value="VKOR"/>
    <property type="match status" value="1"/>
</dbReference>
<dbReference type="Gene3D" id="1.20.1440.130">
    <property type="entry name" value="VKOR domain"/>
    <property type="match status" value="1"/>
</dbReference>
<evidence type="ECO:0000256" key="6">
    <source>
        <dbReference type="ARBA" id="ARBA00023002"/>
    </source>
</evidence>
<feature type="transmembrane region" description="Helical" evidence="10">
    <location>
        <begin position="184"/>
        <end position="209"/>
    </location>
</feature>
<evidence type="ECO:0000256" key="4">
    <source>
        <dbReference type="ARBA" id="ARBA00022719"/>
    </source>
</evidence>
<evidence type="ECO:0000256" key="8">
    <source>
        <dbReference type="ARBA" id="ARBA00023157"/>
    </source>
</evidence>
<dbReference type="GO" id="GO:0016020">
    <property type="term" value="C:membrane"/>
    <property type="evidence" value="ECO:0007669"/>
    <property type="project" value="UniProtKB-SubCell"/>
</dbReference>
<proteinExistence type="inferred from homology"/>
<keyword evidence="5 10" id="KW-1133">Transmembrane helix</keyword>
<dbReference type="RefSeq" id="WP_192769976.1">
    <property type="nucleotide sequence ID" value="NZ_JADBEB010000001.1"/>
</dbReference>
<dbReference type="CDD" id="cd12922">
    <property type="entry name" value="VKOR_5"/>
    <property type="match status" value="1"/>
</dbReference>
<evidence type="ECO:0000256" key="2">
    <source>
        <dbReference type="ARBA" id="ARBA00006214"/>
    </source>
</evidence>